<dbReference type="AlphaFoldDB" id="A0A132NT61"/>
<evidence type="ECO:0000313" key="3">
    <source>
        <dbReference type="Proteomes" id="UP000070089"/>
    </source>
</evidence>
<sequence>MNLKAAKQLLKNIQEKDALDSCNNFLAAKAQLEYKEAAKIYREYLAIDYCSLDEQAAELMLSLGIHEPGKEANLTIDLILESLVTLSKEERSLQADLVLLLDKYKTGITEQKLATLMQIKNRPSNMFYPSRALSGAEYHAYEMNLLKVSCEADALIAMISDASNKIVLCPATLSKVLYINSNDKSTTRPKISPLAYYFASFVRPFGAYLSRKSAGTNIQGLKAAYSAVKRVFSTWVDPSKGSLSPVSSKIPDQLSSIQGAIQSVDAYLTLMSSIALRFNHLKTTLHDTAESLQVTEQADEQLQREFDIYLDRALELYELSKAHVNSMKNAPAPITNITDTETSSQGTELQRNALILKTAKDIKKAKQVAQFRAQKEATLDAQNRARSMSDKLQQGAMHDMASYRAGIIELRQRLLEQEKKRQAELLSQYEREERKRKEAAEADAAAVKPHVECSKERMLAPTKALLRRQVANKARAQLLANEGASRLFQTDLAIDGELVTMAGKSGIVKDNQENAVSTIAAELMAQYGILGTQYARDALAELRNQELATRFHHYSIRDNVAGLFCN</sequence>
<keyword evidence="1" id="KW-0175">Coiled coil</keyword>
<protein>
    <submittedName>
        <fullName evidence="2">Uncharacterized protein</fullName>
    </submittedName>
</protein>
<dbReference type="OrthoDB" id="10257585at2759"/>
<proteinExistence type="predicted"/>
<feature type="coiled-coil region" evidence="1">
    <location>
        <begin position="412"/>
        <end position="442"/>
    </location>
</feature>
<evidence type="ECO:0000313" key="2">
    <source>
        <dbReference type="EMBL" id="KWX13283.1"/>
    </source>
</evidence>
<comment type="caution">
    <text evidence="2">The sequence shown here is derived from an EMBL/GenBank/DDBJ whole genome shotgun (WGS) entry which is preliminary data.</text>
</comment>
<gene>
    <name evidence="2" type="ORF">QR46_2749</name>
</gene>
<dbReference type="Proteomes" id="UP000070089">
    <property type="component" value="Unassembled WGS sequence"/>
</dbReference>
<accession>A0A132NT61</accession>
<organism evidence="2 3">
    <name type="scientific">Giardia duodenalis assemblage B</name>
    <dbReference type="NCBI Taxonomy" id="1394984"/>
    <lineage>
        <taxon>Eukaryota</taxon>
        <taxon>Metamonada</taxon>
        <taxon>Diplomonadida</taxon>
        <taxon>Hexamitidae</taxon>
        <taxon>Giardiinae</taxon>
        <taxon>Giardia</taxon>
    </lineage>
</organism>
<dbReference type="VEuPathDB" id="GiardiaDB:QR46_2749"/>
<name>A0A132NT61_GIAIN</name>
<dbReference type="EMBL" id="JXTI01000076">
    <property type="protein sequence ID" value="KWX13283.1"/>
    <property type="molecule type" value="Genomic_DNA"/>
</dbReference>
<reference evidence="2 3" key="1">
    <citation type="journal article" date="2015" name="Mol. Biochem. Parasitol.">
        <title>Identification of polymorphic genes for use in assemblage B genotyping assays through comparative genomics of multiple assemblage B Giardia duodenalis isolates.</title>
        <authorList>
            <person name="Wielinga C."/>
            <person name="Thompson R.C."/>
            <person name="Monis P."/>
            <person name="Ryan U."/>
        </authorList>
    </citation>
    <scope>NUCLEOTIDE SEQUENCE [LARGE SCALE GENOMIC DNA]</scope>
    <source>
        <strain evidence="2 3">BAH15c1</strain>
    </source>
</reference>
<evidence type="ECO:0000256" key="1">
    <source>
        <dbReference type="SAM" id="Coils"/>
    </source>
</evidence>